<comment type="caution">
    <text evidence="1">The sequence shown here is derived from an EMBL/GenBank/DDBJ whole genome shotgun (WGS) entry which is preliminary data.</text>
</comment>
<dbReference type="AlphaFoldDB" id="A0A9D4ZFB2"/>
<evidence type="ECO:0000313" key="2">
    <source>
        <dbReference type="Proteomes" id="UP000886520"/>
    </source>
</evidence>
<organism evidence="1 2">
    <name type="scientific">Adiantum capillus-veneris</name>
    <name type="common">Maidenhair fern</name>
    <dbReference type="NCBI Taxonomy" id="13818"/>
    <lineage>
        <taxon>Eukaryota</taxon>
        <taxon>Viridiplantae</taxon>
        <taxon>Streptophyta</taxon>
        <taxon>Embryophyta</taxon>
        <taxon>Tracheophyta</taxon>
        <taxon>Polypodiopsida</taxon>
        <taxon>Polypodiidae</taxon>
        <taxon>Polypodiales</taxon>
        <taxon>Pteridineae</taxon>
        <taxon>Pteridaceae</taxon>
        <taxon>Vittarioideae</taxon>
        <taxon>Adiantum</taxon>
    </lineage>
</organism>
<name>A0A9D4ZFB2_ADICA</name>
<protein>
    <submittedName>
        <fullName evidence="1">Uncharacterized protein</fullName>
    </submittedName>
</protein>
<dbReference type="Proteomes" id="UP000886520">
    <property type="component" value="Chromosome 14"/>
</dbReference>
<keyword evidence="2" id="KW-1185">Reference proteome</keyword>
<sequence>MRRQTELKPSERDLSLGDIKEILDGGSDNGGSIAFLHHIHGGLQACKQSGLGINVTEVSLQHLDLCGFELCFLQWNQGEEDSQQGYLERS</sequence>
<proteinExistence type="predicted"/>
<evidence type="ECO:0000313" key="1">
    <source>
        <dbReference type="EMBL" id="KAI5070646.1"/>
    </source>
</evidence>
<reference evidence="1" key="1">
    <citation type="submission" date="2021-01" db="EMBL/GenBank/DDBJ databases">
        <title>Adiantum capillus-veneris genome.</title>
        <authorList>
            <person name="Fang Y."/>
            <person name="Liao Q."/>
        </authorList>
    </citation>
    <scope>NUCLEOTIDE SEQUENCE</scope>
    <source>
        <strain evidence="1">H3</strain>
        <tissue evidence="1">Leaf</tissue>
    </source>
</reference>
<gene>
    <name evidence="1" type="ORF">GOP47_0014989</name>
</gene>
<accession>A0A9D4ZFB2</accession>
<dbReference type="EMBL" id="JABFUD020000014">
    <property type="protein sequence ID" value="KAI5070646.1"/>
    <property type="molecule type" value="Genomic_DNA"/>
</dbReference>